<comment type="caution">
    <text evidence="4">The sequence shown here is derived from an EMBL/GenBank/DDBJ whole genome shotgun (WGS) entry which is preliminary data.</text>
</comment>
<gene>
    <name evidence="4" type="ORF">UT11_C0061G0013</name>
</gene>
<dbReference type="AlphaFoldDB" id="A0A0G0L764"/>
<dbReference type="InterPro" id="IPR000266">
    <property type="entry name" value="Ribosomal_uS17"/>
</dbReference>
<dbReference type="GO" id="GO:0003735">
    <property type="term" value="F:structural constituent of ribosome"/>
    <property type="evidence" value="ECO:0007669"/>
    <property type="project" value="InterPro"/>
</dbReference>
<proteinExistence type="inferred from homology"/>
<dbReference type="Proteomes" id="UP000033934">
    <property type="component" value="Unassembled WGS sequence"/>
</dbReference>
<dbReference type="PANTHER" id="PTHR10744">
    <property type="entry name" value="40S RIBOSOMAL PROTEIN S11 FAMILY MEMBER"/>
    <property type="match status" value="1"/>
</dbReference>
<evidence type="ECO:0000313" key="4">
    <source>
        <dbReference type="EMBL" id="KKQ86852.1"/>
    </source>
</evidence>
<dbReference type="PANTHER" id="PTHR10744:SF1">
    <property type="entry name" value="SMALL RIBOSOMAL SUBUNIT PROTEIN US17M"/>
    <property type="match status" value="1"/>
</dbReference>
<accession>A0A0G0L764</accession>
<dbReference type="EMBL" id="LBVO01000061">
    <property type="protein sequence ID" value="KKQ86852.1"/>
    <property type="molecule type" value="Genomic_DNA"/>
</dbReference>
<comment type="similarity">
    <text evidence="1">Belongs to the universal ribosomal protein uS17 family.</text>
</comment>
<dbReference type="GO" id="GO:1990904">
    <property type="term" value="C:ribonucleoprotein complex"/>
    <property type="evidence" value="ECO:0007669"/>
    <property type="project" value="UniProtKB-KW"/>
</dbReference>
<dbReference type="Pfam" id="PF00366">
    <property type="entry name" value="Ribosomal_S17"/>
    <property type="match status" value="1"/>
</dbReference>
<dbReference type="CDD" id="cd00364">
    <property type="entry name" value="Ribosomal_uS17"/>
    <property type="match status" value="1"/>
</dbReference>
<organism evidence="4 5">
    <name type="scientific">Berkelbacteria bacterium GW2011_GWA2_38_9</name>
    <dbReference type="NCBI Taxonomy" id="1618334"/>
    <lineage>
        <taxon>Bacteria</taxon>
        <taxon>Candidatus Berkelbacteria</taxon>
    </lineage>
</organism>
<evidence type="ECO:0000256" key="3">
    <source>
        <dbReference type="ARBA" id="ARBA00023274"/>
    </source>
</evidence>
<sequence>MKPKIKQIKLLDGEVVKKSSMQTVKVRVDYKIRHPKFKKLYTRSRHFLVHDKDNTSEVGNRVQITPGKKISKNKSWYIYSLIN</sequence>
<evidence type="ECO:0000313" key="5">
    <source>
        <dbReference type="Proteomes" id="UP000033934"/>
    </source>
</evidence>
<name>A0A0G0L764_9BACT</name>
<dbReference type="InterPro" id="IPR012340">
    <property type="entry name" value="NA-bd_OB-fold"/>
</dbReference>
<evidence type="ECO:0000256" key="2">
    <source>
        <dbReference type="ARBA" id="ARBA00022980"/>
    </source>
</evidence>
<reference evidence="4 5" key="1">
    <citation type="journal article" date="2015" name="Nature">
        <title>rRNA introns, odd ribosomes, and small enigmatic genomes across a large radiation of phyla.</title>
        <authorList>
            <person name="Brown C.T."/>
            <person name="Hug L.A."/>
            <person name="Thomas B.C."/>
            <person name="Sharon I."/>
            <person name="Castelle C.J."/>
            <person name="Singh A."/>
            <person name="Wilkins M.J."/>
            <person name="Williams K.H."/>
            <person name="Banfield J.F."/>
        </authorList>
    </citation>
    <scope>NUCLEOTIDE SEQUENCE [LARGE SCALE GENOMIC DNA]</scope>
</reference>
<dbReference type="GO" id="GO:0006412">
    <property type="term" value="P:translation"/>
    <property type="evidence" value="ECO:0007669"/>
    <property type="project" value="InterPro"/>
</dbReference>
<keyword evidence="3" id="KW-0687">Ribonucleoprotein</keyword>
<evidence type="ECO:0000256" key="1">
    <source>
        <dbReference type="ARBA" id="ARBA00010254"/>
    </source>
</evidence>
<dbReference type="SUPFAM" id="SSF50249">
    <property type="entry name" value="Nucleic acid-binding proteins"/>
    <property type="match status" value="1"/>
</dbReference>
<dbReference type="GO" id="GO:0005840">
    <property type="term" value="C:ribosome"/>
    <property type="evidence" value="ECO:0007669"/>
    <property type="project" value="UniProtKB-KW"/>
</dbReference>
<keyword evidence="2 4" id="KW-0689">Ribosomal protein</keyword>
<dbReference type="Gene3D" id="2.40.50.140">
    <property type="entry name" value="Nucleic acid-binding proteins"/>
    <property type="match status" value="1"/>
</dbReference>
<protein>
    <submittedName>
        <fullName evidence="4">SSU ribosomal protein S17P</fullName>
    </submittedName>
</protein>